<name>A0A8S5SQE4_9CAUD</name>
<dbReference type="EMBL" id="BK032642">
    <property type="protein sequence ID" value="DAF52802.1"/>
    <property type="molecule type" value="Genomic_DNA"/>
</dbReference>
<reference evidence="1" key="1">
    <citation type="journal article" date="2021" name="Proc. Natl. Acad. Sci. U.S.A.">
        <title>A Catalog of Tens of Thousands of Viruses from Human Metagenomes Reveals Hidden Associations with Chronic Diseases.</title>
        <authorList>
            <person name="Tisza M.J."/>
            <person name="Buck C.B."/>
        </authorList>
    </citation>
    <scope>NUCLEOTIDE SEQUENCE</scope>
    <source>
        <strain evidence="1">CtqSm5</strain>
    </source>
</reference>
<proteinExistence type="predicted"/>
<protein>
    <submittedName>
        <fullName evidence="1">Uncharacterized protein</fullName>
    </submittedName>
</protein>
<accession>A0A8S5SQE4</accession>
<sequence length="281" mass="33345">MNINLKGDFMLYDTTINIKSKNFIFLNERKRSLMSFDDEFIFTIGQQNKNFIIDYMQFLAYTDLTLKTCTNIKYHVIMFFTWNRDHNNNKNFRQISMTQARNFFLWVKDNNYSYTRAKIIRTDLAGLGDFGEFVLGRDPLSTKGMTNQWHGYTNFWRSVDICQTEDFNKLGDPNSVSFPKEKLETLRMYLSMKHDYIGLVILDYAHLGADILTLRIDSEDFNPAKKYSGQYLRWRERMGIIIPDVLVMKNNRGEYIPMGLSELRDYTRMFSVFLGREFVIC</sequence>
<organism evidence="1">
    <name type="scientific">Siphoviridae sp. ctqSm5</name>
    <dbReference type="NCBI Taxonomy" id="2827949"/>
    <lineage>
        <taxon>Viruses</taxon>
        <taxon>Duplodnaviria</taxon>
        <taxon>Heunggongvirae</taxon>
        <taxon>Uroviricota</taxon>
        <taxon>Caudoviricetes</taxon>
    </lineage>
</organism>
<evidence type="ECO:0000313" key="1">
    <source>
        <dbReference type="EMBL" id="DAF52802.1"/>
    </source>
</evidence>